<dbReference type="WBParaSite" id="SMUV_0000576401-mRNA-1">
    <property type="protein sequence ID" value="SMUV_0000576401-mRNA-1"/>
    <property type="gene ID" value="SMUV_0000576401"/>
</dbReference>
<evidence type="ECO:0000313" key="3">
    <source>
        <dbReference type="WBParaSite" id="SMUV_0000576401-mRNA-1"/>
    </source>
</evidence>
<dbReference type="InterPro" id="IPR013149">
    <property type="entry name" value="ADH-like_C"/>
</dbReference>
<dbReference type="SMART" id="SM00829">
    <property type="entry name" value="PKS_ER"/>
    <property type="match status" value="1"/>
</dbReference>
<sequence length="344" mass="37742">MNILKSFRFLSVKNTLHQLRHYRAAVVKNFGDPLEIVDCKDCVAEDDQIVVNVECAGFNYADIQTVDGKYHLVPETPFIPGFELAGSVRSVGKNVKKFKEGDRVMALKTGSGAFAEQCVLRKSDLVFPIPYSVEYETAASFAVCYGTAYIGLRSLANERQGNSILVLSRRGTIGFSTIDLAQNVFKAQVLAASDNEDKLDKLRSAGVLSTFNYTDKNFVDDVRKTMFGKGVDLVVDAVGGDTFYSALKTLRVGGRIVSVGFSSGIVPSVNLLELHRVQATVSGVWLGTSSQDELEDVMKSLLELLNEGYLSVRTAKKYPLNSINDCIKDIKEDKVYGKTLIVMG</sequence>
<dbReference type="SUPFAM" id="SSF50129">
    <property type="entry name" value="GroES-like"/>
    <property type="match status" value="1"/>
</dbReference>
<dbReference type="Gene3D" id="3.40.50.720">
    <property type="entry name" value="NAD(P)-binding Rossmann-like Domain"/>
    <property type="match status" value="1"/>
</dbReference>
<dbReference type="Gene3D" id="3.90.180.10">
    <property type="entry name" value="Medium-chain alcohol dehydrogenases, catalytic domain"/>
    <property type="match status" value="1"/>
</dbReference>
<evidence type="ECO:0000259" key="1">
    <source>
        <dbReference type="SMART" id="SM00829"/>
    </source>
</evidence>
<organism evidence="2 3">
    <name type="scientific">Syphacia muris</name>
    <dbReference type="NCBI Taxonomy" id="451379"/>
    <lineage>
        <taxon>Eukaryota</taxon>
        <taxon>Metazoa</taxon>
        <taxon>Ecdysozoa</taxon>
        <taxon>Nematoda</taxon>
        <taxon>Chromadorea</taxon>
        <taxon>Rhabditida</taxon>
        <taxon>Spirurina</taxon>
        <taxon>Oxyuridomorpha</taxon>
        <taxon>Oxyuroidea</taxon>
        <taxon>Oxyuridae</taxon>
        <taxon>Syphacia</taxon>
    </lineage>
</organism>
<dbReference type="AlphaFoldDB" id="A0A0N5AMF7"/>
<feature type="domain" description="Enoyl reductase (ER)" evidence="1">
    <location>
        <begin position="31"/>
        <end position="341"/>
    </location>
</feature>
<dbReference type="GO" id="GO:0005739">
    <property type="term" value="C:mitochondrion"/>
    <property type="evidence" value="ECO:0007669"/>
    <property type="project" value="TreeGrafter"/>
</dbReference>
<dbReference type="Pfam" id="PF00107">
    <property type="entry name" value="ADH_zinc_N"/>
    <property type="match status" value="1"/>
</dbReference>
<dbReference type="CDD" id="cd08241">
    <property type="entry name" value="QOR1"/>
    <property type="match status" value="1"/>
</dbReference>
<dbReference type="Proteomes" id="UP000046393">
    <property type="component" value="Unplaced"/>
</dbReference>
<dbReference type="Pfam" id="PF08240">
    <property type="entry name" value="ADH_N"/>
    <property type="match status" value="1"/>
</dbReference>
<dbReference type="GO" id="GO:0016491">
    <property type="term" value="F:oxidoreductase activity"/>
    <property type="evidence" value="ECO:0007669"/>
    <property type="project" value="InterPro"/>
</dbReference>
<dbReference type="STRING" id="451379.A0A0N5AMF7"/>
<protein>
    <submittedName>
        <fullName evidence="3">PKS_ER domain-containing protein</fullName>
    </submittedName>
</protein>
<reference evidence="3" key="1">
    <citation type="submission" date="2017-02" db="UniProtKB">
        <authorList>
            <consortium name="WormBaseParasite"/>
        </authorList>
    </citation>
    <scope>IDENTIFICATION</scope>
</reference>
<dbReference type="PANTHER" id="PTHR43677">
    <property type="entry name" value="SHORT-CHAIN DEHYDROGENASE/REDUCTASE"/>
    <property type="match status" value="1"/>
</dbReference>
<dbReference type="InterPro" id="IPR051397">
    <property type="entry name" value="Zn-ADH-like_protein"/>
</dbReference>
<dbReference type="SUPFAM" id="SSF51735">
    <property type="entry name" value="NAD(P)-binding Rossmann-fold domains"/>
    <property type="match status" value="1"/>
</dbReference>
<dbReference type="InterPro" id="IPR013154">
    <property type="entry name" value="ADH-like_N"/>
</dbReference>
<evidence type="ECO:0000313" key="2">
    <source>
        <dbReference type="Proteomes" id="UP000046393"/>
    </source>
</evidence>
<dbReference type="InterPro" id="IPR020843">
    <property type="entry name" value="ER"/>
</dbReference>
<dbReference type="PANTHER" id="PTHR43677:SF4">
    <property type="entry name" value="QUINONE OXIDOREDUCTASE-LIKE PROTEIN 2"/>
    <property type="match status" value="1"/>
</dbReference>
<dbReference type="InterPro" id="IPR011032">
    <property type="entry name" value="GroES-like_sf"/>
</dbReference>
<dbReference type="InterPro" id="IPR036291">
    <property type="entry name" value="NAD(P)-bd_dom_sf"/>
</dbReference>
<keyword evidence="2" id="KW-1185">Reference proteome</keyword>
<name>A0A0N5AMF7_9BILA</name>
<accession>A0A0N5AMF7</accession>
<proteinExistence type="predicted"/>